<dbReference type="RefSeq" id="WP_310325133.1">
    <property type="nucleotide sequence ID" value="NZ_JAVDXV010000001.1"/>
</dbReference>
<evidence type="ECO:0000313" key="2">
    <source>
        <dbReference type="EMBL" id="MDR7331674.1"/>
    </source>
</evidence>
<dbReference type="Proteomes" id="UP001180825">
    <property type="component" value="Unassembled WGS sequence"/>
</dbReference>
<comment type="caution">
    <text evidence="2">The sequence shown here is derived from an EMBL/GenBank/DDBJ whole genome shotgun (WGS) entry which is preliminary data.</text>
</comment>
<organism evidence="2 3">
    <name type="scientific">Roseateles asaccharophilus</name>
    <dbReference type="NCBI Taxonomy" id="582607"/>
    <lineage>
        <taxon>Bacteria</taxon>
        <taxon>Pseudomonadati</taxon>
        <taxon>Pseudomonadota</taxon>
        <taxon>Betaproteobacteria</taxon>
        <taxon>Burkholderiales</taxon>
        <taxon>Sphaerotilaceae</taxon>
        <taxon>Roseateles</taxon>
    </lineage>
</organism>
<feature type="region of interest" description="Disordered" evidence="1">
    <location>
        <begin position="1"/>
        <end position="23"/>
    </location>
</feature>
<keyword evidence="3" id="KW-1185">Reference proteome</keyword>
<evidence type="ECO:0000256" key="1">
    <source>
        <dbReference type="SAM" id="MobiDB-lite"/>
    </source>
</evidence>
<gene>
    <name evidence="2" type="ORF">J2X21_000786</name>
</gene>
<feature type="compositionally biased region" description="Low complexity" evidence="1">
    <location>
        <begin position="1"/>
        <end position="16"/>
    </location>
</feature>
<proteinExistence type="predicted"/>
<reference evidence="2 3" key="1">
    <citation type="submission" date="2023-07" db="EMBL/GenBank/DDBJ databases">
        <title>Sorghum-associated microbial communities from plants grown in Nebraska, USA.</title>
        <authorList>
            <person name="Schachtman D."/>
        </authorList>
    </citation>
    <scope>NUCLEOTIDE SEQUENCE [LARGE SCALE GENOMIC DNA]</scope>
    <source>
        <strain evidence="2 3">BE316</strain>
    </source>
</reference>
<evidence type="ECO:0000313" key="3">
    <source>
        <dbReference type="Proteomes" id="UP001180825"/>
    </source>
</evidence>
<accession>A0ABU2A3E0</accession>
<dbReference type="EMBL" id="JAVDXV010000001">
    <property type="protein sequence ID" value="MDR7331674.1"/>
    <property type="molecule type" value="Genomic_DNA"/>
</dbReference>
<sequence>MATADAAASAGAAPVASTPDDGSVEICGHGRVKRSELEQQQPDHAPAWAKVVHERWEVQKAEALQRLAAGTPRERVAAALLRGDVNAAAELASGAEDGLAYRIALQACREDAASRVRAPLASSAPIAVAPAPVSCAALRLEKLEQLAPREVWPAMARLIDATRRRDAAAQSQLLHQLGQGTWQAGSQRPLTAVVAASIGVQPTPGEARLLNEATGADMLVTTQGWLYGVSEACRPRQLADANRRQLCEQVARRMPAWVVDGSDATALHALEKQLGLPHSPRSMSQDEGRKLQERMMAGFVRDAMDFSCAGFARNARQLKELAVQGELAFHRAASEAVR</sequence>
<name>A0ABU2A3E0_9BURK</name>
<protein>
    <submittedName>
        <fullName evidence="2">Uncharacterized protein</fullName>
    </submittedName>
</protein>